<accession>A0A426WXH6</accession>
<evidence type="ECO:0000313" key="2">
    <source>
        <dbReference type="EMBL" id="RRT32013.1"/>
    </source>
</evidence>
<dbReference type="EMBL" id="AMZH03034318">
    <property type="protein sequence ID" value="RRT32013.1"/>
    <property type="molecule type" value="Genomic_DNA"/>
</dbReference>
<evidence type="ECO:0000256" key="1">
    <source>
        <dbReference type="SAM" id="MobiDB-lite"/>
    </source>
</evidence>
<comment type="caution">
    <text evidence="2">The sequence shown here is derived from an EMBL/GenBank/DDBJ whole genome shotgun (WGS) entry which is preliminary data.</text>
</comment>
<proteinExistence type="predicted"/>
<dbReference type="Proteomes" id="UP000287651">
    <property type="component" value="Unassembled WGS sequence"/>
</dbReference>
<dbReference type="AlphaFoldDB" id="A0A426WXH6"/>
<evidence type="ECO:0000313" key="3">
    <source>
        <dbReference type="Proteomes" id="UP000287651"/>
    </source>
</evidence>
<feature type="region of interest" description="Disordered" evidence="1">
    <location>
        <begin position="1"/>
        <end position="27"/>
    </location>
</feature>
<reference evidence="2 3" key="1">
    <citation type="journal article" date="2014" name="Agronomy (Basel)">
        <title>A Draft Genome Sequence for Ensete ventricosum, the Drought-Tolerant Tree Against Hunger.</title>
        <authorList>
            <person name="Harrison J."/>
            <person name="Moore K.A."/>
            <person name="Paszkiewicz K."/>
            <person name="Jones T."/>
            <person name="Grant M."/>
            <person name="Ambacheew D."/>
            <person name="Muzemil S."/>
            <person name="Studholme D.J."/>
        </authorList>
    </citation>
    <scope>NUCLEOTIDE SEQUENCE [LARGE SCALE GENOMIC DNA]</scope>
</reference>
<name>A0A426WXH6_ENSVE</name>
<protein>
    <submittedName>
        <fullName evidence="2">Uncharacterized protein</fullName>
    </submittedName>
</protein>
<organism evidence="2 3">
    <name type="scientific">Ensete ventricosum</name>
    <name type="common">Abyssinian banana</name>
    <name type="synonym">Musa ensete</name>
    <dbReference type="NCBI Taxonomy" id="4639"/>
    <lineage>
        <taxon>Eukaryota</taxon>
        <taxon>Viridiplantae</taxon>
        <taxon>Streptophyta</taxon>
        <taxon>Embryophyta</taxon>
        <taxon>Tracheophyta</taxon>
        <taxon>Spermatophyta</taxon>
        <taxon>Magnoliopsida</taxon>
        <taxon>Liliopsida</taxon>
        <taxon>Zingiberales</taxon>
        <taxon>Musaceae</taxon>
        <taxon>Ensete</taxon>
    </lineage>
</organism>
<gene>
    <name evidence="2" type="ORF">B296_00032581</name>
</gene>
<sequence>MKLQPDNGPRSSLGIGPSLDDAMGPRQEFAMRFAEGIGKLTESTLGDHRKKTRLLATRMLEVTGLTEVGS</sequence>